<evidence type="ECO:0000313" key="3">
    <source>
        <dbReference type="Proteomes" id="UP000285405"/>
    </source>
</evidence>
<keyword evidence="1" id="KW-0472">Membrane</keyword>
<keyword evidence="1" id="KW-0812">Transmembrane</keyword>
<protein>
    <submittedName>
        <fullName evidence="2">Uncharacterized protein</fullName>
    </submittedName>
</protein>
<dbReference type="EMBL" id="MCBR01015335">
    <property type="protein sequence ID" value="RKF61765.1"/>
    <property type="molecule type" value="Genomic_DNA"/>
</dbReference>
<feature type="transmembrane region" description="Helical" evidence="1">
    <location>
        <begin position="52"/>
        <end position="72"/>
    </location>
</feature>
<evidence type="ECO:0000256" key="1">
    <source>
        <dbReference type="SAM" id="Phobius"/>
    </source>
</evidence>
<proteinExistence type="predicted"/>
<evidence type="ECO:0000313" key="2">
    <source>
        <dbReference type="EMBL" id="RKF61765.1"/>
    </source>
</evidence>
<organism evidence="2 3">
    <name type="scientific">Golovinomyces cichoracearum</name>
    <dbReference type="NCBI Taxonomy" id="62708"/>
    <lineage>
        <taxon>Eukaryota</taxon>
        <taxon>Fungi</taxon>
        <taxon>Dikarya</taxon>
        <taxon>Ascomycota</taxon>
        <taxon>Pezizomycotina</taxon>
        <taxon>Leotiomycetes</taxon>
        <taxon>Erysiphales</taxon>
        <taxon>Erysiphaceae</taxon>
        <taxon>Golovinomyces</taxon>
    </lineage>
</organism>
<comment type="caution">
    <text evidence="2">The sequence shown here is derived from an EMBL/GenBank/DDBJ whole genome shotgun (WGS) entry which is preliminary data.</text>
</comment>
<name>A0A420HWE0_9PEZI</name>
<sequence>MVTHFAVQTLNIISKVITSTILCIISPFVCLGRNLVMLLLLPIRALEKFEVLLKYLCTAAIVGVIIGCTLYFSSTILVSFLDGKFPENMNKKYGKIPRHIASSQTKNGRNWQPVELNDIEERRRGSWASVNKCRGHDDRGLLGQTIIEEDSDF</sequence>
<gene>
    <name evidence="2" type="ORF">GcC1_153003</name>
</gene>
<keyword evidence="1" id="KW-1133">Transmembrane helix</keyword>
<dbReference type="Proteomes" id="UP000285405">
    <property type="component" value="Unassembled WGS sequence"/>
</dbReference>
<dbReference type="AlphaFoldDB" id="A0A420HWE0"/>
<accession>A0A420HWE0</accession>
<reference evidence="2 3" key="1">
    <citation type="journal article" date="2018" name="BMC Genomics">
        <title>Comparative genome analyses reveal sequence features reflecting distinct modes of host-adaptation between dicot and monocot powdery mildew.</title>
        <authorList>
            <person name="Wu Y."/>
            <person name="Ma X."/>
            <person name="Pan Z."/>
            <person name="Kale S.D."/>
            <person name="Song Y."/>
            <person name="King H."/>
            <person name="Zhang Q."/>
            <person name="Presley C."/>
            <person name="Deng X."/>
            <person name="Wei C.I."/>
            <person name="Xiao S."/>
        </authorList>
    </citation>
    <scope>NUCLEOTIDE SEQUENCE [LARGE SCALE GENOMIC DNA]</scope>
    <source>
        <strain evidence="2">UCSC1</strain>
    </source>
</reference>